<dbReference type="EMBL" id="UHJJ01000002">
    <property type="protein sequence ID" value="SUQ13119.1"/>
    <property type="molecule type" value="Genomic_DNA"/>
</dbReference>
<sequence>MFLQDNYYLLCFSEKHQATCTYRIDRMDQVATEDTTVCPKAIVDHEDITSYTEQVFKMYGGKTEDVVLQFDDSLIGVVHDKFGEDTPMIRMNENTCIATVKVQVSPTFWGWLFQFSDKMKLLTPQLLKKIYINMSNFIS</sequence>
<accession>A0A316A1U9</accession>
<organism evidence="1 2">
    <name type="scientific">Faecalicatena contorta</name>
    <dbReference type="NCBI Taxonomy" id="39482"/>
    <lineage>
        <taxon>Bacteria</taxon>
        <taxon>Bacillati</taxon>
        <taxon>Bacillota</taxon>
        <taxon>Clostridia</taxon>
        <taxon>Lachnospirales</taxon>
        <taxon>Lachnospiraceae</taxon>
        <taxon>Faecalicatena</taxon>
    </lineage>
</organism>
<dbReference type="RefSeq" id="WP_181392740.1">
    <property type="nucleotide sequence ID" value="NZ_QGDS01000002.1"/>
</dbReference>
<gene>
    <name evidence="1" type="ORF">SAMN05216529_102337</name>
</gene>
<reference evidence="2" key="1">
    <citation type="submission" date="2017-07" db="EMBL/GenBank/DDBJ databases">
        <authorList>
            <person name="Varghese N."/>
            <person name="Submissions S."/>
        </authorList>
    </citation>
    <scope>NUCLEOTIDE SEQUENCE [LARGE SCALE GENOMIC DNA]</scope>
    <source>
        <strain evidence="2">NLAE-zl-C134</strain>
    </source>
</reference>
<evidence type="ECO:0000313" key="2">
    <source>
        <dbReference type="Proteomes" id="UP000254051"/>
    </source>
</evidence>
<evidence type="ECO:0000313" key="1">
    <source>
        <dbReference type="EMBL" id="SUQ13119.1"/>
    </source>
</evidence>
<proteinExistence type="predicted"/>
<keyword evidence="2" id="KW-1185">Reference proteome</keyword>
<name>A0A316A1U9_9FIRM</name>
<dbReference type="Proteomes" id="UP000254051">
    <property type="component" value="Unassembled WGS sequence"/>
</dbReference>
<protein>
    <submittedName>
        <fullName evidence="1">WYL domain-containing protein</fullName>
    </submittedName>
</protein>
<dbReference type="AlphaFoldDB" id="A0A316A1U9"/>